<evidence type="ECO:0000256" key="4">
    <source>
        <dbReference type="ARBA" id="ARBA00022771"/>
    </source>
</evidence>
<evidence type="ECO:0000256" key="6">
    <source>
        <dbReference type="ARBA" id="ARBA00024209"/>
    </source>
</evidence>
<dbReference type="PANTHER" id="PTHR14155">
    <property type="entry name" value="RING FINGER DOMAIN-CONTAINING"/>
    <property type="match status" value="1"/>
</dbReference>
<evidence type="ECO:0000256" key="2">
    <source>
        <dbReference type="ARBA" id="ARBA00012483"/>
    </source>
</evidence>
<evidence type="ECO:0000313" key="10">
    <source>
        <dbReference type="EnsemblPlants" id="ORGLA05G0073600.1"/>
    </source>
</evidence>
<feature type="transmembrane region" description="Helical" evidence="8">
    <location>
        <begin position="37"/>
        <end position="70"/>
    </location>
</feature>
<evidence type="ECO:0000256" key="7">
    <source>
        <dbReference type="PROSITE-ProRule" id="PRU00175"/>
    </source>
</evidence>
<proteinExistence type="inferred from homology"/>
<dbReference type="SUPFAM" id="SSF57850">
    <property type="entry name" value="RING/U-box"/>
    <property type="match status" value="1"/>
</dbReference>
<dbReference type="EnsemblPlants" id="ORGLA05G0073600.1">
    <property type="protein sequence ID" value="ORGLA05G0073600.1"/>
    <property type="gene ID" value="ORGLA05G0073600"/>
</dbReference>
<organism evidence="10 11">
    <name type="scientific">Oryza glaberrima</name>
    <name type="common">African rice</name>
    <dbReference type="NCBI Taxonomy" id="4538"/>
    <lineage>
        <taxon>Eukaryota</taxon>
        <taxon>Viridiplantae</taxon>
        <taxon>Streptophyta</taxon>
        <taxon>Embryophyta</taxon>
        <taxon>Tracheophyta</taxon>
        <taxon>Spermatophyta</taxon>
        <taxon>Magnoliopsida</taxon>
        <taxon>Liliopsida</taxon>
        <taxon>Poales</taxon>
        <taxon>Poaceae</taxon>
        <taxon>BOP clade</taxon>
        <taxon>Oryzoideae</taxon>
        <taxon>Oryzeae</taxon>
        <taxon>Oryzinae</taxon>
        <taxon>Oryza</taxon>
    </lineage>
</organism>
<feature type="domain" description="RING-type" evidence="9">
    <location>
        <begin position="150"/>
        <end position="192"/>
    </location>
</feature>
<keyword evidence="4 7" id="KW-0863">Zinc-finger</keyword>
<dbReference type="EC" id="2.3.2.27" evidence="2"/>
<dbReference type="Gene3D" id="3.30.40.10">
    <property type="entry name" value="Zinc/RING finger domain, C3HC4 (zinc finger)"/>
    <property type="match status" value="1"/>
</dbReference>
<dbReference type="PROSITE" id="PS50089">
    <property type="entry name" value="ZF_RING_2"/>
    <property type="match status" value="1"/>
</dbReference>
<name>I1PTN8_ORYGL</name>
<dbReference type="InterPro" id="IPR013083">
    <property type="entry name" value="Znf_RING/FYVE/PHD"/>
</dbReference>
<dbReference type="InterPro" id="IPR053238">
    <property type="entry name" value="RING-H2_zinc_finger"/>
</dbReference>
<evidence type="ECO:0000313" key="11">
    <source>
        <dbReference type="Proteomes" id="UP000007306"/>
    </source>
</evidence>
<comment type="similarity">
    <text evidence="6">Belongs to the RING-type zinc finger family. ATL subfamily.</text>
</comment>
<dbReference type="GO" id="GO:0008270">
    <property type="term" value="F:zinc ion binding"/>
    <property type="evidence" value="ECO:0007669"/>
    <property type="project" value="UniProtKB-KW"/>
</dbReference>
<keyword evidence="5" id="KW-0862">Zinc</keyword>
<dbReference type="HOGENOM" id="CLU_013137_12_0_1"/>
<dbReference type="Proteomes" id="UP000007306">
    <property type="component" value="Chromosome 5"/>
</dbReference>
<dbReference type="PANTHER" id="PTHR14155:SF497">
    <property type="entry name" value="RING-TYPE DOMAIN-CONTAINING PROTEIN"/>
    <property type="match status" value="1"/>
</dbReference>
<keyword evidence="8" id="KW-0472">Membrane</keyword>
<evidence type="ECO:0000256" key="3">
    <source>
        <dbReference type="ARBA" id="ARBA00022723"/>
    </source>
</evidence>
<dbReference type="OMA" id="CYLSARR"/>
<evidence type="ECO:0000259" key="9">
    <source>
        <dbReference type="PROSITE" id="PS50089"/>
    </source>
</evidence>
<keyword evidence="3" id="KW-0479">Metal-binding</keyword>
<dbReference type="InterPro" id="IPR001841">
    <property type="entry name" value="Znf_RING"/>
</dbReference>
<sequence length="227" mass="23428">MFLSGISPAVHHDLQPGGRSPYDGDDGDRTLVVLLTFGIFFSFVILYLVAGLIWAVVITAAAVVLSFLYLRVRRRRAAVGGTAAAAAPNDVVFIVGAHQAARSTGSSGGGGDVAAAAIVSAIPAFEYKRVNGGGGGEDGGAAAGSGWAQCVICLGLVQVGEVVRRLPACKHMFHVECIDAWLSSHSTCPICRADVVDELAAAAAAAALSLSPYGTELIHMKFITEFL</sequence>
<keyword evidence="8" id="KW-0812">Transmembrane</keyword>
<dbReference type="eggNOG" id="KOG0800">
    <property type="taxonomic scope" value="Eukaryota"/>
</dbReference>
<evidence type="ECO:0000256" key="5">
    <source>
        <dbReference type="ARBA" id="ARBA00022833"/>
    </source>
</evidence>
<dbReference type="SMART" id="SM00184">
    <property type="entry name" value="RING"/>
    <property type="match status" value="1"/>
</dbReference>
<dbReference type="STRING" id="4538.I1PTN8"/>
<dbReference type="Gramene" id="ORGLA05G0073600.1">
    <property type="protein sequence ID" value="ORGLA05G0073600.1"/>
    <property type="gene ID" value="ORGLA05G0073600"/>
</dbReference>
<evidence type="ECO:0000256" key="8">
    <source>
        <dbReference type="SAM" id="Phobius"/>
    </source>
</evidence>
<dbReference type="Pfam" id="PF13639">
    <property type="entry name" value="zf-RING_2"/>
    <property type="match status" value="1"/>
</dbReference>
<evidence type="ECO:0000256" key="1">
    <source>
        <dbReference type="ARBA" id="ARBA00000900"/>
    </source>
</evidence>
<reference evidence="10" key="1">
    <citation type="submission" date="2015-06" db="UniProtKB">
        <authorList>
            <consortium name="EnsemblPlants"/>
        </authorList>
    </citation>
    <scope>IDENTIFICATION</scope>
</reference>
<keyword evidence="8" id="KW-1133">Transmembrane helix</keyword>
<dbReference type="CDD" id="cd16461">
    <property type="entry name" value="RING-H2_EL5-like"/>
    <property type="match status" value="1"/>
</dbReference>
<comment type="catalytic activity">
    <reaction evidence="1">
        <text>S-ubiquitinyl-[E2 ubiquitin-conjugating enzyme]-L-cysteine + [acceptor protein]-L-lysine = [E2 ubiquitin-conjugating enzyme]-L-cysteine + N(6)-ubiquitinyl-[acceptor protein]-L-lysine.</text>
        <dbReference type="EC" id="2.3.2.27"/>
    </reaction>
</comment>
<dbReference type="AlphaFoldDB" id="I1PTN8"/>
<protein>
    <recommendedName>
        <fullName evidence="2">RING-type E3 ubiquitin transferase</fullName>
        <ecNumber evidence="2">2.3.2.27</ecNumber>
    </recommendedName>
</protein>
<dbReference type="GO" id="GO:0061630">
    <property type="term" value="F:ubiquitin protein ligase activity"/>
    <property type="evidence" value="ECO:0007669"/>
    <property type="project" value="UniProtKB-EC"/>
</dbReference>
<keyword evidence="11" id="KW-1185">Reference proteome</keyword>
<accession>I1PTN8</accession>
<reference evidence="10 11" key="2">
    <citation type="submission" date="2018-04" db="EMBL/GenBank/DDBJ databases">
        <title>OglaRS2 (Oryza glaberrima Reference Sequence Version 2).</title>
        <authorList>
            <person name="Zhang J."/>
            <person name="Kudrna D."/>
            <person name="Lee S."/>
            <person name="Talag J."/>
            <person name="Rajasekar S."/>
            <person name="Wing R.A."/>
        </authorList>
    </citation>
    <scope>NUCLEOTIDE SEQUENCE [LARGE SCALE GENOMIC DNA]</scope>
    <source>
        <strain evidence="10 11">cv. IRGC 96717</strain>
    </source>
</reference>